<gene>
    <name evidence="1" type="ORF">V0288_12465</name>
</gene>
<reference evidence="1 2" key="1">
    <citation type="submission" date="2024-01" db="EMBL/GenBank/DDBJ databases">
        <title>Genomic insights into the taxonomy and metabolism of the cyanobacterium Pannus brasiliensis CCIBt3594.</title>
        <authorList>
            <person name="Machado M."/>
            <person name="Botero N.B."/>
            <person name="Andreote A.P.D."/>
            <person name="Feitosa A.M.T."/>
            <person name="Popin R."/>
            <person name="Sivonen K."/>
            <person name="Fiore M.F."/>
        </authorList>
    </citation>
    <scope>NUCLEOTIDE SEQUENCE [LARGE SCALE GENOMIC DNA]</scope>
    <source>
        <strain evidence="1 2">CCIBt3594</strain>
    </source>
</reference>
<dbReference type="AlphaFoldDB" id="A0AAW9QWM1"/>
<dbReference type="EMBL" id="JBAFSM010000021">
    <property type="protein sequence ID" value="MEG3437933.1"/>
    <property type="molecule type" value="Genomic_DNA"/>
</dbReference>
<evidence type="ECO:0000313" key="2">
    <source>
        <dbReference type="Proteomes" id="UP001328733"/>
    </source>
</evidence>
<proteinExistence type="predicted"/>
<keyword evidence="2" id="KW-1185">Reference proteome</keyword>
<evidence type="ECO:0000313" key="1">
    <source>
        <dbReference type="EMBL" id="MEG3437933.1"/>
    </source>
</evidence>
<dbReference type="Proteomes" id="UP001328733">
    <property type="component" value="Unassembled WGS sequence"/>
</dbReference>
<protein>
    <submittedName>
        <fullName evidence="1">Uncharacterized protein</fullName>
    </submittedName>
</protein>
<accession>A0AAW9QWM1</accession>
<name>A0AAW9QWM1_9CHRO</name>
<dbReference type="RefSeq" id="WP_332865415.1">
    <property type="nucleotide sequence ID" value="NZ_JBAFSM010000021.1"/>
</dbReference>
<sequence length="48" mass="5129">MTEIKSGMSGGTWPQSDRFSRLSIRLIPVAFSGETSGIGSRSIGKNLD</sequence>
<comment type="caution">
    <text evidence="1">The sequence shown here is derived from an EMBL/GenBank/DDBJ whole genome shotgun (WGS) entry which is preliminary data.</text>
</comment>
<organism evidence="1 2">
    <name type="scientific">Pannus brasiliensis CCIBt3594</name>
    <dbReference type="NCBI Taxonomy" id="1427578"/>
    <lineage>
        <taxon>Bacteria</taxon>
        <taxon>Bacillati</taxon>
        <taxon>Cyanobacteriota</taxon>
        <taxon>Cyanophyceae</taxon>
        <taxon>Oscillatoriophycideae</taxon>
        <taxon>Chroococcales</taxon>
        <taxon>Microcystaceae</taxon>
        <taxon>Pannus</taxon>
    </lineage>
</organism>